<feature type="compositionally biased region" description="Basic and acidic residues" evidence="1">
    <location>
        <begin position="116"/>
        <end position="149"/>
    </location>
</feature>
<dbReference type="AlphaFoldDB" id="A0A0E2BDG3"/>
<feature type="domain" description="SPOR" evidence="3">
    <location>
        <begin position="156"/>
        <end position="234"/>
    </location>
</feature>
<proteinExistence type="predicted"/>
<keyword evidence="2" id="KW-0472">Membrane</keyword>
<dbReference type="Pfam" id="PF05036">
    <property type="entry name" value="SPOR"/>
    <property type="match status" value="1"/>
</dbReference>
<feature type="compositionally biased region" description="Polar residues" evidence="1">
    <location>
        <begin position="87"/>
        <end position="98"/>
    </location>
</feature>
<comment type="caution">
    <text evidence="4">The sequence shown here is derived from an EMBL/GenBank/DDBJ whole genome shotgun (WGS) entry which is preliminary data.</text>
</comment>
<dbReference type="GO" id="GO:0042834">
    <property type="term" value="F:peptidoglycan binding"/>
    <property type="evidence" value="ECO:0007669"/>
    <property type="project" value="InterPro"/>
</dbReference>
<dbReference type="RefSeq" id="WP_004468340.1">
    <property type="nucleotide sequence ID" value="NZ_AHON02000051.1"/>
</dbReference>
<feature type="transmembrane region" description="Helical" evidence="2">
    <location>
        <begin position="16"/>
        <end position="35"/>
    </location>
</feature>
<keyword evidence="4" id="KW-0131">Cell cycle</keyword>
<feature type="region of interest" description="Disordered" evidence="1">
    <location>
        <begin position="64"/>
        <end position="98"/>
    </location>
</feature>
<organism evidence="4 5">
    <name type="scientific">Leptospira santarosai str. MOR084</name>
    <dbReference type="NCBI Taxonomy" id="1049984"/>
    <lineage>
        <taxon>Bacteria</taxon>
        <taxon>Pseudomonadati</taxon>
        <taxon>Spirochaetota</taxon>
        <taxon>Spirochaetia</taxon>
        <taxon>Leptospirales</taxon>
        <taxon>Leptospiraceae</taxon>
        <taxon>Leptospira</taxon>
    </lineage>
</organism>
<keyword evidence="2" id="KW-1133">Transmembrane helix</keyword>
<keyword evidence="4" id="KW-0132">Cell division</keyword>
<keyword evidence="5" id="KW-1185">Reference proteome</keyword>
<name>A0A0E2BDG3_9LEPT</name>
<evidence type="ECO:0000259" key="3">
    <source>
        <dbReference type="PROSITE" id="PS51724"/>
    </source>
</evidence>
<dbReference type="PROSITE" id="PS51724">
    <property type="entry name" value="SPOR"/>
    <property type="match status" value="1"/>
</dbReference>
<reference evidence="4" key="1">
    <citation type="submission" date="2012-10" db="EMBL/GenBank/DDBJ databases">
        <authorList>
            <person name="Harkins D.M."/>
            <person name="Durkin A.S."/>
            <person name="Brinkac L.M."/>
            <person name="Haft D.H."/>
            <person name="Selengut J.D."/>
            <person name="Sanka R."/>
            <person name="DePew J."/>
            <person name="Purushe J."/>
            <person name="Matthias M.A."/>
            <person name="Vinetz J.M."/>
            <person name="Sutton G.G."/>
            <person name="Nierman W.C."/>
            <person name="Fouts D.E."/>
        </authorList>
    </citation>
    <scope>NUCLEOTIDE SEQUENCE [LARGE SCALE GENOMIC DNA]</scope>
    <source>
        <strain evidence="4">MOR084</strain>
    </source>
</reference>
<dbReference type="SUPFAM" id="SSF110997">
    <property type="entry name" value="Sporulation related repeat"/>
    <property type="match status" value="1"/>
</dbReference>
<evidence type="ECO:0000256" key="1">
    <source>
        <dbReference type="SAM" id="MobiDB-lite"/>
    </source>
</evidence>
<evidence type="ECO:0000256" key="2">
    <source>
        <dbReference type="SAM" id="Phobius"/>
    </source>
</evidence>
<evidence type="ECO:0000313" key="4">
    <source>
        <dbReference type="EMBL" id="EKO33378.1"/>
    </source>
</evidence>
<accession>A0A0E2BDG3</accession>
<dbReference type="Proteomes" id="UP000006329">
    <property type="component" value="Unassembled WGS sequence"/>
</dbReference>
<feature type="region of interest" description="Disordered" evidence="1">
    <location>
        <begin position="116"/>
        <end position="152"/>
    </location>
</feature>
<gene>
    <name evidence="4" type="ORF">LEP1GSC179_2536</name>
</gene>
<dbReference type="EMBL" id="AHON02000051">
    <property type="protein sequence ID" value="EKO33378.1"/>
    <property type="molecule type" value="Genomic_DNA"/>
</dbReference>
<sequence>MKEKIFYVINLDNKRILILSAFLIGLFFSFFFLGVSVGKKREGISDEGSLTLNETKNLKIQDSIPFADPGRISSEGNNASAEIPEANVNSPSNTNSQESVAFKNIPPATEIVEFKKPEAVSTHVEKENIETPKEPNDSKKTKRNEEKKSKQVFSKVVSSGGFSLQIAAFREKEKADELKKSISGKEKNTKAIVKKSRNGYYTVRFGSASSKKEAENLTKLLPVKLRSGVIVVKD</sequence>
<dbReference type="Gene3D" id="3.30.70.1070">
    <property type="entry name" value="Sporulation related repeat"/>
    <property type="match status" value="1"/>
</dbReference>
<protein>
    <submittedName>
        <fullName evidence="4">Sporulation and cell division repeat protein</fullName>
    </submittedName>
</protein>
<dbReference type="InterPro" id="IPR036680">
    <property type="entry name" value="SPOR-like_sf"/>
</dbReference>
<keyword evidence="2" id="KW-0812">Transmembrane</keyword>
<evidence type="ECO:0000313" key="5">
    <source>
        <dbReference type="Proteomes" id="UP000006329"/>
    </source>
</evidence>
<dbReference type="GO" id="GO:0051301">
    <property type="term" value="P:cell division"/>
    <property type="evidence" value="ECO:0007669"/>
    <property type="project" value="UniProtKB-KW"/>
</dbReference>
<dbReference type="InterPro" id="IPR007730">
    <property type="entry name" value="SPOR-like_dom"/>
</dbReference>